<dbReference type="GO" id="GO:0016477">
    <property type="term" value="P:cell migration"/>
    <property type="evidence" value="ECO:0007669"/>
    <property type="project" value="TreeGrafter"/>
</dbReference>
<dbReference type="GO" id="GO:0007167">
    <property type="term" value="P:enzyme-linked receptor protein signaling pathway"/>
    <property type="evidence" value="ECO:0007669"/>
    <property type="project" value="TreeGrafter"/>
</dbReference>
<evidence type="ECO:0000313" key="6">
    <source>
        <dbReference type="WBParaSite" id="TMUE_2000010540.2"/>
    </source>
</evidence>
<accession>A0A5S6QTJ7</accession>
<dbReference type="GO" id="GO:0035591">
    <property type="term" value="F:signaling adaptor activity"/>
    <property type="evidence" value="ECO:0007669"/>
    <property type="project" value="TreeGrafter"/>
</dbReference>
<keyword evidence="1 2" id="KW-0727">SH2 domain</keyword>
<evidence type="ECO:0000313" key="5">
    <source>
        <dbReference type="WBParaSite" id="TMUE_2000010540.1"/>
    </source>
</evidence>
<reference evidence="4" key="2">
    <citation type="submission" date="2014-03" db="EMBL/GenBank/DDBJ databases">
        <title>The whipworm genome and dual-species transcriptomics of an intimate host-pathogen interaction.</title>
        <authorList>
            <person name="Foth B.J."/>
            <person name="Tsai I.J."/>
            <person name="Reid A.J."/>
            <person name="Bancroft A.J."/>
            <person name="Nichol S."/>
            <person name="Tracey A."/>
            <person name="Holroyd N."/>
            <person name="Cotton J.A."/>
            <person name="Stanley E.J."/>
            <person name="Zarowiecki M."/>
            <person name="Liu J.Z."/>
            <person name="Huckvale T."/>
            <person name="Cooper P.J."/>
            <person name="Grencis R.K."/>
            <person name="Berriman M."/>
        </authorList>
    </citation>
    <scope>NUCLEOTIDE SEQUENCE [LARGE SCALE GENOMIC DNA]</scope>
    <source>
        <strain evidence="4">Edinburgh</strain>
    </source>
</reference>
<dbReference type="SMART" id="SM00252">
    <property type="entry name" value="SH2"/>
    <property type="match status" value="1"/>
</dbReference>
<dbReference type="PANTHER" id="PTHR19969">
    <property type="entry name" value="SH2-SH3 ADAPTOR PROTEIN-RELATED"/>
    <property type="match status" value="1"/>
</dbReference>
<evidence type="ECO:0000313" key="4">
    <source>
        <dbReference type="Proteomes" id="UP000046395"/>
    </source>
</evidence>
<evidence type="ECO:0000256" key="1">
    <source>
        <dbReference type="ARBA" id="ARBA00022999"/>
    </source>
</evidence>
<keyword evidence="4" id="KW-1185">Reference proteome</keyword>
<sequence length="240" mass="27692">MDEPNSFLKPGFCEQDGKPNGTALQRIGDGILDKLFRSRNNRRSRSSRSVSECVFMSSSEIVQLEDDCKVPMDFTRPLGRIVTDPKETRNLLDQEQRRATELFRKLLQETKTRSYENIAQPWFHEKLTRHDATTILKSLDFKDGTFLIRKSHTWRGCYVLSLVVKGKVHHYPIIWIKEKSDSDRIFYSIDGGRTKFRDLIQLVDFYRVNTGNCLPILLGDYATATVEVPCHANLTMQGSI</sequence>
<organism evidence="4 5">
    <name type="scientific">Trichuris muris</name>
    <name type="common">Mouse whipworm</name>
    <dbReference type="NCBI Taxonomy" id="70415"/>
    <lineage>
        <taxon>Eukaryota</taxon>
        <taxon>Metazoa</taxon>
        <taxon>Ecdysozoa</taxon>
        <taxon>Nematoda</taxon>
        <taxon>Enoplea</taxon>
        <taxon>Dorylaimia</taxon>
        <taxon>Trichinellida</taxon>
        <taxon>Trichuridae</taxon>
        <taxon>Trichuris</taxon>
    </lineage>
</organism>
<dbReference type="WBParaSite" id="TMUE_2000010540.2">
    <property type="protein sequence ID" value="TMUE_2000010540.2"/>
    <property type="gene ID" value="WBGene00288594"/>
</dbReference>
<dbReference type="PROSITE" id="PS50001">
    <property type="entry name" value="SH2"/>
    <property type="match status" value="1"/>
</dbReference>
<proteinExistence type="predicted"/>
<dbReference type="AlphaFoldDB" id="A0A5S6QTJ7"/>
<dbReference type="Gene3D" id="3.30.505.10">
    <property type="entry name" value="SH2 domain"/>
    <property type="match status" value="1"/>
</dbReference>
<dbReference type="WBParaSite" id="TMUE_2000010540.1">
    <property type="protein sequence ID" value="TMUE_2000010540.1"/>
    <property type="gene ID" value="WBGene00288594"/>
</dbReference>
<protein>
    <submittedName>
        <fullName evidence="5 6">SH2 domain-containing protein</fullName>
    </submittedName>
</protein>
<dbReference type="InterPro" id="IPR000980">
    <property type="entry name" value="SH2"/>
</dbReference>
<evidence type="ECO:0000256" key="2">
    <source>
        <dbReference type="PROSITE-ProRule" id="PRU00191"/>
    </source>
</evidence>
<dbReference type="GO" id="GO:0030971">
    <property type="term" value="F:receptor tyrosine kinase binding"/>
    <property type="evidence" value="ECO:0007669"/>
    <property type="project" value="TreeGrafter"/>
</dbReference>
<dbReference type="PANTHER" id="PTHR19969:SF5">
    <property type="entry name" value="CRK-LIKE PROTEIN"/>
    <property type="match status" value="1"/>
</dbReference>
<dbReference type="Proteomes" id="UP000046395">
    <property type="component" value="Unassembled WGS sequence"/>
</dbReference>
<reference evidence="4" key="1">
    <citation type="submission" date="2013-11" db="EMBL/GenBank/DDBJ databases">
        <authorList>
            <person name="Aslett M."/>
        </authorList>
    </citation>
    <scope>NUCLEOTIDE SEQUENCE [LARGE SCALE GENOMIC DNA]</scope>
    <source>
        <strain evidence="4">Edinburgh</strain>
    </source>
</reference>
<evidence type="ECO:0000259" key="3">
    <source>
        <dbReference type="PROSITE" id="PS50001"/>
    </source>
</evidence>
<dbReference type="InterPro" id="IPR036860">
    <property type="entry name" value="SH2_dom_sf"/>
</dbReference>
<dbReference type="PRINTS" id="PR00401">
    <property type="entry name" value="SH2DOMAIN"/>
</dbReference>
<reference evidence="5" key="3">
    <citation type="submission" date="2019-12" db="UniProtKB">
        <authorList>
            <consortium name="WormBaseParasite"/>
        </authorList>
    </citation>
    <scope>IDENTIFICATION</scope>
</reference>
<dbReference type="SUPFAM" id="SSF55550">
    <property type="entry name" value="SH2 domain"/>
    <property type="match status" value="1"/>
</dbReference>
<dbReference type="Pfam" id="PF00017">
    <property type="entry name" value="SH2"/>
    <property type="match status" value="1"/>
</dbReference>
<dbReference type="GO" id="GO:0005737">
    <property type="term" value="C:cytoplasm"/>
    <property type="evidence" value="ECO:0007669"/>
    <property type="project" value="TreeGrafter"/>
</dbReference>
<dbReference type="STRING" id="70415.A0A5S6QTJ7"/>
<name>A0A5S6QTJ7_TRIMR</name>
<dbReference type="InterPro" id="IPR051184">
    <property type="entry name" value="Tyrosine-phos_adapter"/>
</dbReference>
<feature type="domain" description="SH2" evidence="3">
    <location>
        <begin position="122"/>
        <end position="230"/>
    </location>
</feature>